<dbReference type="EMBL" id="JH159161">
    <property type="protein sequence ID" value="EGZ08372.1"/>
    <property type="molecule type" value="Genomic_DNA"/>
</dbReference>
<feature type="domain" description="Kazal-like" evidence="2">
    <location>
        <begin position="18"/>
        <end position="74"/>
    </location>
</feature>
<dbReference type="SMR" id="G5A8Z6"/>
<dbReference type="GeneID" id="20661073"/>
<keyword evidence="4" id="KW-1185">Reference proteome</keyword>
<feature type="signal peptide" evidence="1">
    <location>
        <begin position="1"/>
        <end position="19"/>
    </location>
</feature>
<dbReference type="Gene3D" id="3.30.60.30">
    <property type="match status" value="1"/>
</dbReference>
<feature type="chain" id="PRO_5003473139" description="Kazal-like domain-containing protein" evidence="1">
    <location>
        <begin position="20"/>
        <end position="85"/>
    </location>
</feature>
<dbReference type="CDD" id="cd00104">
    <property type="entry name" value="KAZAL_FS"/>
    <property type="match status" value="1"/>
</dbReference>
<proteinExistence type="predicted"/>
<sequence>IKFALATVLASFLVDGISAEGIRCIAVGNVNCENPNLPKVCGSNGVTYENICYFNLANCDNKGMTVLHNGMCRRDEGRHLRDAQA</sequence>
<evidence type="ECO:0000313" key="4">
    <source>
        <dbReference type="Proteomes" id="UP000002640"/>
    </source>
</evidence>
<gene>
    <name evidence="3" type="ORF">PHYSODRAFT_526934</name>
</gene>
<protein>
    <recommendedName>
        <fullName evidence="2">Kazal-like domain-containing protein</fullName>
    </recommendedName>
</protein>
<keyword evidence="1" id="KW-0732">Signal</keyword>
<dbReference type="Pfam" id="PF07648">
    <property type="entry name" value="Kazal_2"/>
    <property type="match status" value="1"/>
</dbReference>
<dbReference type="KEGG" id="psoj:PHYSODRAFT_526934"/>
<dbReference type="AlphaFoldDB" id="G5A8Z6"/>
<reference evidence="3 4" key="1">
    <citation type="journal article" date="2006" name="Science">
        <title>Phytophthora genome sequences uncover evolutionary origins and mechanisms of pathogenesis.</title>
        <authorList>
            <person name="Tyler B.M."/>
            <person name="Tripathy S."/>
            <person name="Zhang X."/>
            <person name="Dehal P."/>
            <person name="Jiang R.H."/>
            <person name="Aerts A."/>
            <person name="Arredondo F.D."/>
            <person name="Baxter L."/>
            <person name="Bensasson D."/>
            <person name="Beynon J.L."/>
            <person name="Chapman J."/>
            <person name="Damasceno C.M."/>
            <person name="Dorrance A.E."/>
            <person name="Dou D."/>
            <person name="Dickerman A.W."/>
            <person name="Dubchak I.L."/>
            <person name="Garbelotto M."/>
            <person name="Gijzen M."/>
            <person name="Gordon S.G."/>
            <person name="Govers F."/>
            <person name="Grunwald N.J."/>
            <person name="Huang W."/>
            <person name="Ivors K.L."/>
            <person name="Jones R.W."/>
            <person name="Kamoun S."/>
            <person name="Krampis K."/>
            <person name="Lamour K.H."/>
            <person name="Lee M.K."/>
            <person name="McDonald W.H."/>
            <person name="Medina M."/>
            <person name="Meijer H.J."/>
            <person name="Nordberg E.K."/>
            <person name="Maclean D.J."/>
            <person name="Ospina-Giraldo M.D."/>
            <person name="Morris P.F."/>
            <person name="Phuntumart V."/>
            <person name="Putnam N.H."/>
            <person name="Rash S."/>
            <person name="Rose J.K."/>
            <person name="Sakihama Y."/>
            <person name="Salamov A.A."/>
            <person name="Savidor A."/>
            <person name="Scheuring C.F."/>
            <person name="Smith B.M."/>
            <person name="Sobral B.W."/>
            <person name="Terry A."/>
            <person name="Torto-Alalibo T.A."/>
            <person name="Win J."/>
            <person name="Xu Z."/>
            <person name="Zhang H."/>
            <person name="Grigoriev I.V."/>
            <person name="Rokhsar D.S."/>
            <person name="Boore J.L."/>
        </authorList>
    </citation>
    <scope>NUCLEOTIDE SEQUENCE [LARGE SCALE GENOMIC DNA]</scope>
    <source>
        <strain evidence="3 4">P6497</strain>
    </source>
</reference>
<evidence type="ECO:0000256" key="1">
    <source>
        <dbReference type="SAM" id="SignalP"/>
    </source>
</evidence>
<evidence type="ECO:0000259" key="2">
    <source>
        <dbReference type="PROSITE" id="PS51465"/>
    </source>
</evidence>
<evidence type="ECO:0000313" key="3">
    <source>
        <dbReference type="EMBL" id="EGZ08372.1"/>
    </source>
</evidence>
<dbReference type="SUPFAM" id="SSF100895">
    <property type="entry name" value="Kazal-type serine protease inhibitors"/>
    <property type="match status" value="1"/>
</dbReference>
<dbReference type="InterPro" id="IPR036058">
    <property type="entry name" value="Kazal_dom_sf"/>
</dbReference>
<dbReference type="InParanoid" id="G5A8Z6"/>
<dbReference type="RefSeq" id="XP_009536544.1">
    <property type="nucleotide sequence ID" value="XM_009538249.1"/>
</dbReference>
<accession>G5A8Z6</accession>
<feature type="non-terminal residue" evidence="3">
    <location>
        <position position="1"/>
    </location>
</feature>
<name>G5A8Z6_PHYSP</name>
<dbReference type="SMART" id="SM00280">
    <property type="entry name" value="KAZAL"/>
    <property type="match status" value="1"/>
</dbReference>
<dbReference type="Proteomes" id="UP000002640">
    <property type="component" value="Unassembled WGS sequence"/>
</dbReference>
<dbReference type="PROSITE" id="PS51465">
    <property type="entry name" value="KAZAL_2"/>
    <property type="match status" value="1"/>
</dbReference>
<organism evidence="3 4">
    <name type="scientific">Phytophthora sojae (strain P6497)</name>
    <name type="common">Soybean stem and root rot agent</name>
    <name type="synonym">Phytophthora megasperma f. sp. glycines</name>
    <dbReference type="NCBI Taxonomy" id="1094619"/>
    <lineage>
        <taxon>Eukaryota</taxon>
        <taxon>Sar</taxon>
        <taxon>Stramenopiles</taxon>
        <taxon>Oomycota</taxon>
        <taxon>Peronosporomycetes</taxon>
        <taxon>Peronosporales</taxon>
        <taxon>Peronosporaceae</taxon>
        <taxon>Phytophthora</taxon>
    </lineage>
</organism>
<dbReference type="InterPro" id="IPR002350">
    <property type="entry name" value="Kazal_dom"/>
</dbReference>